<feature type="domain" description="AB hydrolase-1" evidence="1">
    <location>
        <begin position="87"/>
        <end position="322"/>
    </location>
</feature>
<dbReference type="SUPFAM" id="SSF53474">
    <property type="entry name" value="alpha/beta-Hydrolases"/>
    <property type="match status" value="1"/>
</dbReference>
<sequence>MAHPANPMDSYHNAVNPLPITSTTTTISNIELTIYGLTTLPPNTTHLSILWLLHPRLATAQTMSHIAAEALTTYRTRAKPTSPALIAIAFDQRNHGTRSTTALINETWKAGNKTHAEDMYATYTGTATDLSHLIRSISTHLPITPSQHLVLGVSLGAHAAWHAILHDPLVSAAAIIIGCPDFARLMAHRASKSKLNDWSSSLVPGSTFFGSASFPDALIDKIDTRDPAGLLLPVAAKATTMAPLAVPVGDALQPEKRAYSRQRLNRTVKGKAVLNVSGGKDKLVPYGCSKPFVTYLQNAVGSGGWWGEKMYFKDVIVPGAGHETTPEMMAMSVDFVCKVLLGEIQTEAGKGKL</sequence>
<dbReference type="Proteomes" id="UP000799302">
    <property type="component" value="Unassembled WGS sequence"/>
</dbReference>
<dbReference type="EMBL" id="MU004246">
    <property type="protein sequence ID" value="KAF2663389.1"/>
    <property type="molecule type" value="Genomic_DNA"/>
</dbReference>
<dbReference type="AlphaFoldDB" id="A0A6A6TTJ2"/>
<evidence type="ECO:0000313" key="3">
    <source>
        <dbReference type="Proteomes" id="UP000799302"/>
    </source>
</evidence>
<keyword evidence="2" id="KW-0378">Hydrolase</keyword>
<evidence type="ECO:0000259" key="1">
    <source>
        <dbReference type="Pfam" id="PF12697"/>
    </source>
</evidence>
<organism evidence="2 3">
    <name type="scientific">Microthyrium microscopicum</name>
    <dbReference type="NCBI Taxonomy" id="703497"/>
    <lineage>
        <taxon>Eukaryota</taxon>
        <taxon>Fungi</taxon>
        <taxon>Dikarya</taxon>
        <taxon>Ascomycota</taxon>
        <taxon>Pezizomycotina</taxon>
        <taxon>Dothideomycetes</taxon>
        <taxon>Dothideomycetes incertae sedis</taxon>
        <taxon>Microthyriales</taxon>
        <taxon>Microthyriaceae</taxon>
        <taxon>Microthyrium</taxon>
    </lineage>
</organism>
<dbReference type="Gene3D" id="3.40.50.1820">
    <property type="entry name" value="alpha/beta hydrolase"/>
    <property type="match status" value="1"/>
</dbReference>
<accession>A0A6A6TTJ2</accession>
<dbReference type="InterPro" id="IPR000073">
    <property type="entry name" value="AB_hydrolase_1"/>
</dbReference>
<dbReference type="OrthoDB" id="2152248at2759"/>
<dbReference type="PANTHER" id="PTHR47381:SF3">
    <property type="entry name" value="ALPHA_BETA-HYDROLASES SUPERFAMILY PROTEIN"/>
    <property type="match status" value="1"/>
</dbReference>
<dbReference type="InterPro" id="IPR029058">
    <property type="entry name" value="AB_hydrolase_fold"/>
</dbReference>
<dbReference type="GO" id="GO:0016787">
    <property type="term" value="F:hydrolase activity"/>
    <property type="evidence" value="ECO:0007669"/>
    <property type="project" value="UniProtKB-KW"/>
</dbReference>
<gene>
    <name evidence="2" type="ORF">BT63DRAFT_430557</name>
</gene>
<proteinExistence type="predicted"/>
<name>A0A6A6TTJ2_9PEZI</name>
<evidence type="ECO:0000313" key="2">
    <source>
        <dbReference type="EMBL" id="KAF2663389.1"/>
    </source>
</evidence>
<dbReference type="PANTHER" id="PTHR47381">
    <property type="entry name" value="ALPHA/BETA-HYDROLASES SUPERFAMILY PROTEIN"/>
    <property type="match status" value="1"/>
</dbReference>
<protein>
    <submittedName>
        <fullName evidence="2">Alpha/beta-hydrolase</fullName>
    </submittedName>
</protein>
<dbReference type="Pfam" id="PF12697">
    <property type="entry name" value="Abhydrolase_6"/>
    <property type="match status" value="1"/>
</dbReference>
<keyword evidence="3" id="KW-1185">Reference proteome</keyword>
<reference evidence="2" key="1">
    <citation type="journal article" date="2020" name="Stud. Mycol.">
        <title>101 Dothideomycetes genomes: a test case for predicting lifestyles and emergence of pathogens.</title>
        <authorList>
            <person name="Haridas S."/>
            <person name="Albert R."/>
            <person name="Binder M."/>
            <person name="Bloem J."/>
            <person name="Labutti K."/>
            <person name="Salamov A."/>
            <person name="Andreopoulos B."/>
            <person name="Baker S."/>
            <person name="Barry K."/>
            <person name="Bills G."/>
            <person name="Bluhm B."/>
            <person name="Cannon C."/>
            <person name="Castanera R."/>
            <person name="Culley D."/>
            <person name="Daum C."/>
            <person name="Ezra D."/>
            <person name="Gonzalez J."/>
            <person name="Henrissat B."/>
            <person name="Kuo A."/>
            <person name="Liang C."/>
            <person name="Lipzen A."/>
            <person name="Lutzoni F."/>
            <person name="Magnuson J."/>
            <person name="Mondo S."/>
            <person name="Nolan M."/>
            <person name="Ohm R."/>
            <person name="Pangilinan J."/>
            <person name="Park H.-J."/>
            <person name="Ramirez L."/>
            <person name="Alfaro M."/>
            <person name="Sun H."/>
            <person name="Tritt A."/>
            <person name="Yoshinaga Y."/>
            <person name="Zwiers L.-H."/>
            <person name="Turgeon B."/>
            <person name="Goodwin S."/>
            <person name="Spatafora J."/>
            <person name="Crous P."/>
            <person name="Grigoriev I."/>
        </authorList>
    </citation>
    <scope>NUCLEOTIDE SEQUENCE</scope>
    <source>
        <strain evidence="2">CBS 115976</strain>
    </source>
</reference>